<evidence type="ECO:0000313" key="8">
    <source>
        <dbReference type="EMBL" id="TDX51301.1"/>
    </source>
</evidence>
<evidence type="ECO:0000256" key="2">
    <source>
        <dbReference type="ARBA" id="ARBA00022552"/>
    </source>
</evidence>
<keyword evidence="1 6" id="KW-0963">Cytoplasm</keyword>
<evidence type="ECO:0000256" key="5">
    <source>
        <dbReference type="ARBA" id="ARBA00022691"/>
    </source>
</evidence>
<keyword evidence="9" id="KW-1185">Reference proteome</keyword>
<dbReference type="InterPro" id="IPR014777">
    <property type="entry name" value="4pyrrole_Mease_sub1"/>
</dbReference>
<dbReference type="GO" id="GO:0005737">
    <property type="term" value="C:cytoplasm"/>
    <property type="evidence" value="ECO:0007669"/>
    <property type="project" value="UniProtKB-SubCell"/>
</dbReference>
<dbReference type="Gene3D" id="3.30.950.10">
    <property type="entry name" value="Methyltransferase, Cobalt-precorrin-4 Transmethylase, Domain 2"/>
    <property type="match status" value="1"/>
</dbReference>
<dbReference type="FunFam" id="3.30.950.10:FF:000002">
    <property type="entry name" value="Ribosomal RNA small subunit methyltransferase I"/>
    <property type="match status" value="1"/>
</dbReference>
<name>A0A4R8GY68_9FIRM</name>
<evidence type="ECO:0000259" key="7">
    <source>
        <dbReference type="Pfam" id="PF00590"/>
    </source>
</evidence>
<evidence type="ECO:0000256" key="1">
    <source>
        <dbReference type="ARBA" id="ARBA00022490"/>
    </source>
</evidence>
<dbReference type="HAMAP" id="MF_01877">
    <property type="entry name" value="16SrRNA_methyltr_I"/>
    <property type="match status" value="1"/>
</dbReference>
<keyword evidence="5 6" id="KW-0949">S-adenosyl-L-methionine</keyword>
<dbReference type="PROSITE" id="PS01296">
    <property type="entry name" value="RSMI"/>
    <property type="match status" value="1"/>
</dbReference>
<comment type="caution">
    <text evidence="8">The sequence shown here is derived from an EMBL/GenBank/DDBJ whole genome shotgun (WGS) entry which is preliminary data.</text>
</comment>
<comment type="similarity">
    <text evidence="6">Belongs to the methyltransferase superfamily. RsmI family.</text>
</comment>
<dbReference type="CDD" id="cd11648">
    <property type="entry name" value="RsmI"/>
    <property type="match status" value="1"/>
</dbReference>
<comment type="catalytic activity">
    <reaction evidence="6">
        <text>cytidine(1402) in 16S rRNA + S-adenosyl-L-methionine = 2'-O-methylcytidine(1402) in 16S rRNA + S-adenosyl-L-homocysteine + H(+)</text>
        <dbReference type="Rhea" id="RHEA:42924"/>
        <dbReference type="Rhea" id="RHEA-COMP:10285"/>
        <dbReference type="Rhea" id="RHEA-COMP:10286"/>
        <dbReference type="ChEBI" id="CHEBI:15378"/>
        <dbReference type="ChEBI" id="CHEBI:57856"/>
        <dbReference type="ChEBI" id="CHEBI:59789"/>
        <dbReference type="ChEBI" id="CHEBI:74495"/>
        <dbReference type="ChEBI" id="CHEBI:82748"/>
        <dbReference type="EC" id="2.1.1.198"/>
    </reaction>
</comment>
<dbReference type="RefSeq" id="WP_134116878.1">
    <property type="nucleotide sequence ID" value="NZ_SOEG01000014.1"/>
</dbReference>
<evidence type="ECO:0000256" key="4">
    <source>
        <dbReference type="ARBA" id="ARBA00022679"/>
    </source>
</evidence>
<dbReference type="InterPro" id="IPR000878">
    <property type="entry name" value="4pyrrol_Mease"/>
</dbReference>
<comment type="function">
    <text evidence="6">Catalyzes the 2'-O-methylation of the ribose of cytidine 1402 (C1402) in 16S rRNA.</text>
</comment>
<feature type="domain" description="Tetrapyrrole methylase" evidence="7">
    <location>
        <begin position="5"/>
        <end position="204"/>
    </location>
</feature>
<evidence type="ECO:0000313" key="9">
    <source>
        <dbReference type="Proteomes" id="UP000295832"/>
    </source>
</evidence>
<protein>
    <recommendedName>
        <fullName evidence="6">Ribosomal RNA small subunit methyltransferase I</fullName>
        <ecNumber evidence="6">2.1.1.198</ecNumber>
    </recommendedName>
    <alternativeName>
        <fullName evidence="6">16S rRNA 2'-O-ribose C1402 methyltransferase</fullName>
    </alternativeName>
    <alternativeName>
        <fullName evidence="6">rRNA (cytidine-2'-O-)-methyltransferase RsmI</fullName>
    </alternativeName>
</protein>
<dbReference type="STRING" id="926561.GCA_000379025_01120"/>
<dbReference type="PANTHER" id="PTHR46111">
    <property type="entry name" value="RIBOSOMAL RNA SMALL SUBUNIT METHYLTRANSFERASE I"/>
    <property type="match status" value="1"/>
</dbReference>
<dbReference type="PIRSF" id="PIRSF005917">
    <property type="entry name" value="MTase_YraL"/>
    <property type="match status" value="1"/>
</dbReference>
<sequence>MSDGKLYICGTPIGNLDDITLRALNILKEVDLIAAEDTRHTQKLLNHYQIDTKLTSYHEHNAEYKSKELLKKLKAGLNIALVSDAGMPGISDPGYRIISLLRSEGMRVVPIPGPTAMTSALVISGLATDRFAFEGFLPRKNSDRKSYLENLKNEERTLVLYEAPHRLIKTLDDILAVLGDRRAVICRELTKKFEETIDGNISELIELFKNNKPRGEIVLVLEGGKVKNEGEAWKDLSILEHLESLMEEGLTKKKAIKEVAKLRSLPKSEVYQIGIKIKVNR</sequence>
<dbReference type="Pfam" id="PF00590">
    <property type="entry name" value="TP_methylase"/>
    <property type="match status" value="1"/>
</dbReference>
<dbReference type="EMBL" id="SOEG01000014">
    <property type="protein sequence ID" value="TDX51301.1"/>
    <property type="molecule type" value="Genomic_DNA"/>
</dbReference>
<evidence type="ECO:0000256" key="6">
    <source>
        <dbReference type="HAMAP-Rule" id="MF_01877"/>
    </source>
</evidence>
<dbReference type="PANTHER" id="PTHR46111:SF1">
    <property type="entry name" value="RIBOSOMAL RNA SMALL SUBUNIT METHYLTRANSFERASE I"/>
    <property type="match status" value="1"/>
</dbReference>
<organism evidence="8 9">
    <name type="scientific">Orenia marismortui</name>
    <dbReference type="NCBI Taxonomy" id="46469"/>
    <lineage>
        <taxon>Bacteria</taxon>
        <taxon>Bacillati</taxon>
        <taxon>Bacillota</taxon>
        <taxon>Clostridia</taxon>
        <taxon>Halanaerobiales</taxon>
        <taxon>Halobacteroidaceae</taxon>
        <taxon>Orenia</taxon>
    </lineage>
</organism>
<dbReference type="SUPFAM" id="SSF53790">
    <property type="entry name" value="Tetrapyrrole methylase"/>
    <property type="match status" value="1"/>
</dbReference>
<comment type="subcellular location">
    <subcellularLocation>
        <location evidence="6">Cytoplasm</location>
    </subcellularLocation>
</comment>
<evidence type="ECO:0000256" key="3">
    <source>
        <dbReference type="ARBA" id="ARBA00022603"/>
    </source>
</evidence>
<gene>
    <name evidence="6" type="primary">rsmI</name>
    <name evidence="8" type="ORF">C7959_11450</name>
</gene>
<dbReference type="InterPro" id="IPR035996">
    <property type="entry name" value="4pyrrol_Methylase_sf"/>
</dbReference>
<dbReference type="InterPro" id="IPR008189">
    <property type="entry name" value="rRNA_ssu_MeTfrase_I"/>
</dbReference>
<dbReference type="Proteomes" id="UP000295832">
    <property type="component" value="Unassembled WGS sequence"/>
</dbReference>
<dbReference type="NCBIfam" id="TIGR00096">
    <property type="entry name" value="16S rRNA (cytidine(1402)-2'-O)-methyltransferase"/>
    <property type="match status" value="1"/>
</dbReference>
<keyword evidence="4 6" id="KW-0808">Transferase</keyword>
<keyword evidence="2 6" id="KW-0698">rRNA processing</keyword>
<dbReference type="InterPro" id="IPR018063">
    <property type="entry name" value="SAM_MeTrfase_RsmI_CS"/>
</dbReference>
<dbReference type="Gene3D" id="3.40.1010.10">
    <property type="entry name" value="Cobalt-precorrin-4 Transmethylase, Domain 1"/>
    <property type="match status" value="1"/>
</dbReference>
<proteinExistence type="inferred from homology"/>
<reference evidence="8 9" key="1">
    <citation type="submission" date="2019-03" db="EMBL/GenBank/DDBJ databases">
        <title>Subsurface microbial communities from deep shales in Ohio and West Virginia, USA.</title>
        <authorList>
            <person name="Wrighton K."/>
        </authorList>
    </citation>
    <scope>NUCLEOTIDE SEQUENCE [LARGE SCALE GENOMIC DNA]</scope>
    <source>
        <strain evidence="8 9">MSL 6dP</strain>
    </source>
</reference>
<accession>A0A4R8GY68</accession>
<dbReference type="FunFam" id="3.40.1010.10:FF:000002">
    <property type="entry name" value="Ribosomal RNA small subunit methyltransferase I"/>
    <property type="match status" value="1"/>
</dbReference>
<dbReference type="GO" id="GO:0070677">
    <property type="term" value="F:rRNA (cytosine-2'-O-)-methyltransferase activity"/>
    <property type="evidence" value="ECO:0007669"/>
    <property type="project" value="UniProtKB-UniRule"/>
</dbReference>
<dbReference type="EC" id="2.1.1.198" evidence="6"/>
<dbReference type="InterPro" id="IPR014776">
    <property type="entry name" value="4pyrrole_Mease_sub2"/>
</dbReference>
<dbReference type="AlphaFoldDB" id="A0A4R8GY68"/>
<keyword evidence="3 6" id="KW-0489">Methyltransferase</keyword>